<accession>A0A179IPK5</accession>
<evidence type="ECO:0000313" key="2">
    <source>
        <dbReference type="EMBL" id="OAR03394.1"/>
    </source>
</evidence>
<organism evidence="2 3">
    <name type="scientific">Hydrogenibacillus schlegelii</name>
    <name type="common">Bacillus schlegelii</name>
    <dbReference type="NCBI Taxonomy" id="1484"/>
    <lineage>
        <taxon>Bacteria</taxon>
        <taxon>Bacillati</taxon>
        <taxon>Bacillota</taxon>
        <taxon>Bacilli</taxon>
        <taxon>Bacillales</taxon>
        <taxon>Bacillales Family X. Incertae Sedis</taxon>
        <taxon>Hydrogenibacillus</taxon>
    </lineage>
</organism>
<protein>
    <submittedName>
        <fullName evidence="2">Uncharacterized protein</fullName>
    </submittedName>
</protein>
<name>A0A179IPK5_HYDSH</name>
<gene>
    <name evidence="2" type="ORF">SA87_01275</name>
</gene>
<evidence type="ECO:0000256" key="1">
    <source>
        <dbReference type="SAM" id="MobiDB-lite"/>
    </source>
</evidence>
<keyword evidence="3" id="KW-1185">Reference proteome</keyword>
<dbReference type="EMBL" id="JXBB01000060">
    <property type="protein sequence ID" value="OAR03394.1"/>
    <property type="molecule type" value="Genomic_DNA"/>
</dbReference>
<comment type="caution">
    <text evidence="2">The sequence shown here is derived from an EMBL/GenBank/DDBJ whole genome shotgun (WGS) entry which is preliminary data.</text>
</comment>
<evidence type="ECO:0000313" key="3">
    <source>
        <dbReference type="Proteomes" id="UP000243024"/>
    </source>
</evidence>
<feature type="compositionally biased region" description="Basic and acidic residues" evidence="1">
    <location>
        <begin position="43"/>
        <end position="64"/>
    </location>
</feature>
<dbReference type="Proteomes" id="UP000243024">
    <property type="component" value="Unassembled WGS sequence"/>
</dbReference>
<proteinExistence type="predicted"/>
<reference evidence="2 3" key="1">
    <citation type="submission" date="2015-09" db="EMBL/GenBank/DDBJ databases">
        <title>Draft genome sequence of Hydrogenibacillus schlegelii DSM 2000.</title>
        <authorList>
            <person name="Hemp J."/>
        </authorList>
    </citation>
    <scope>NUCLEOTIDE SEQUENCE [LARGE SCALE GENOMIC DNA]</scope>
    <source>
        <strain evidence="2 3">MA 48</strain>
    </source>
</reference>
<feature type="region of interest" description="Disordered" evidence="1">
    <location>
        <begin position="33"/>
        <end position="64"/>
    </location>
</feature>
<sequence>MSGKLMPFCGGGVFFFCGEHRFRSERRRARRAGAVGLKTAVGKRAERTTTVDPRTAERAHEAAF</sequence>
<dbReference type="AlphaFoldDB" id="A0A179IPK5"/>